<comment type="caution">
    <text evidence="7">Lacks conserved residue(s) required for the propagation of feature annotation.</text>
</comment>
<feature type="transmembrane region" description="Helical" evidence="7">
    <location>
        <begin position="75"/>
        <end position="92"/>
    </location>
</feature>
<evidence type="ECO:0000313" key="9">
    <source>
        <dbReference type="Proteomes" id="UP000000440"/>
    </source>
</evidence>
<feature type="transmembrane region" description="Helical" evidence="7">
    <location>
        <begin position="144"/>
        <end position="164"/>
    </location>
</feature>
<evidence type="ECO:0000313" key="8">
    <source>
        <dbReference type="EMBL" id="BAC09740.1"/>
    </source>
</evidence>
<dbReference type="NCBIfam" id="TIGR00427">
    <property type="entry name" value="NAAT family transporter"/>
    <property type="match status" value="1"/>
</dbReference>
<protein>
    <recommendedName>
        <fullName evidence="7">UPF0056 inner membrane protein</fullName>
    </recommendedName>
</protein>
<accession>Q8DGX4</accession>
<dbReference type="Proteomes" id="UP000000440">
    <property type="component" value="Chromosome"/>
</dbReference>
<evidence type="ECO:0000256" key="3">
    <source>
        <dbReference type="ARBA" id="ARBA00022475"/>
    </source>
</evidence>
<evidence type="ECO:0000256" key="6">
    <source>
        <dbReference type="ARBA" id="ARBA00023136"/>
    </source>
</evidence>
<comment type="subcellular location">
    <subcellularLocation>
        <location evidence="7">Cell inner membrane</location>
        <topology evidence="7">Multi-pass membrane protein</topology>
    </subcellularLocation>
    <subcellularLocation>
        <location evidence="1">Cell membrane</location>
        <topology evidence="1">Multi-pass membrane protein</topology>
    </subcellularLocation>
</comment>
<evidence type="ECO:0000256" key="4">
    <source>
        <dbReference type="ARBA" id="ARBA00022692"/>
    </source>
</evidence>
<dbReference type="GO" id="GO:0005886">
    <property type="term" value="C:plasma membrane"/>
    <property type="evidence" value="ECO:0007669"/>
    <property type="project" value="UniProtKB-SubCell"/>
</dbReference>
<dbReference type="PANTHER" id="PTHR33508:SF1">
    <property type="entry name" value="UPF0056 MEMBRANE PROTEIN YHCE"/>
    <property type="match status" value="1"/>
</dbReference>
<keyword evidence="9" id="KW-1185">Reference proteome</keyword>
<evidence type="ECO:0000256" key="5">
    <source>
        <dbReference type="ARBA" id="ARBA00022989"/>
    </source>
</evidence>
<evidence type="ECO:0000256" key="7">
    <source>
        <dbReference type="RuleBase" id="RU362048"/>
    </source>
</evidence>
<dbReference type="AlphaFoldDB" id="Q8DGX4"/>
<feature type="transmembrane region" description="Helical" evidence="7">
    <location>
        <begin position="112"/>
        <end position="132"/>
    </location>
</feature>
<evidence type="ECO:0000256" key="1">
    <source>
        <dbReference type="ARBA" id="ARBA00004651"/>
    </source>
</evidence>
<feature type="transmembrane region" description="Helical" evidence="7">
    <location>
        <begin position="48"/>
        <end position="68"/>
    </location>
</feature>
<gene>
    <name evidence="8" type="ordered locus">tlr2188</name>
</gene>
<keyword evidence="4 7" id="KW-0812">Transmembrane</keyword>
<evidence type="ECO:0000256" key="2">
    <source>
        <dbReference type="ARBA" id="ARBA00009784"/>
    </source>
</evidence>
<dbReference type="STRING" id="197221.gene:10748799"/>
<dbReference type="eggNOG" id="COG2095">
    <property type="taxonomic scope" value="Bacteria"/>
</dbReference>
<proteinExistence type="inferred from homology"/>
<dbReference type="PANTHER" id="PTHR33508">
    <property type="entry name" value="UPF0056 MEMBRANE PROTEIN YHCE"/>
    <property type="match status" value="1"/>
</dbReference>
<comment type="similarity">
    <text evidence="2 7">Belongs to the UPF0056 (MarC) family.</text>
</comment>
<keyword evidence="3" id="KW-1003">Cell membrane</keyword>
<reference evidence="8 9" key="1">
    <citation type="journal article" date="2002" name="DNA Res.">
        <title>Complete genome structure of the thermophilic cyanobacterium Thermosynechococcus elongatus BP-1.</title>
        <authorList>
            <person name="Nakamura Y."/>
            <person name="Kaneko T."/>
            <person name="Sato S."/>
            <person name="Ikeuchi M."/>
            <person name="Katoh H."/>
            <person name="Sasamoto S."/>
            <person name="Watanabe A."/>
            <person name="Iriguchi M."/>
            <person name="Kawashima K."/>
            <person name="Kimura T."/>
            <person name="Kishida Y."/>
            <person name="Kiyokawa C."/>
            <person name="Kohara M."/>
            <person name="Matsumoto M."/>
            <person name="Matsuno A."/>
            <person name="Nakazaki N."/>
            <person name="Shimpo S."/>
            <person name="Sugimoto M."/>
            <person name="Takeuchi C."/>
            <person name="Yamada M."/>
            <person name="Tabata S."/>
        </authorList>
    </citation>
    <scope>NUCLEOTIDE SEQUENCE [LARGE SCALE GENOMIC DNA]</scope>
    <source>
        <strain evidence="9">IAM M-273 / NIES-2133 / BP-1</strain>
    </source>
</reference>
<dbReference type="InterPro" id="IPR002771">
    <property type="entry name" value="Multi_antbiot-R_MarC"/>
</dbReference>
<organism evidence="8 9">
    <name type="scientific">Thermosynechococcus vestitus (strain NIES-2133 / IAM M-273 / BP-1)</name>
    <dbReference type="NCBI Taxonomy" id="197221"/>
    <lineage>
        <taxon>Bacteria</taxon>
        <taxon>Bacillati</taxon>
        <taxon>Cyanobacteriota</taxon>
        <taxon>Cyanophyceae</taxon>
        <taxon>Acaryochloridales</taxon>
        <taxon>Thermosynechococcaceae</taxon>
        <taxon>Thermosynechococcus</taxon>
    </lineage>
</organism>
<feature type="transmembrane region" description="Helical" evidence="7">
    <location>
        <begin position="184"/>
        <end position="204"/>
    </location>
</feature>
<dbReference type="KEGG" id="tel:tlr2188"/>
<keyword evidence="5 7" id="KW-1133">Transmembrane helix</keyword>
<dbReference type="EMBL" id="BA000039">
    <property type="protein sequence ID" value="BAC09740.1"/>
    <property type="molecule type" value="Genomic_DNA"/>
</dbReference>
<dbReference type="Pfam" id="PF01914">
    <property type="entry name" value="MarC"/>
    <property type="match status" value="1"/>
</dbReference>
<keyword evidence="6 7" id="KW-0472">Membrane</keyword>
<name>Q8DGX4_THEVB</name>
<sequence>MQPLLTFLLGTIAALFPITDPIAAIPVFYALTAKQSRRQRLKQARQVAINVAAVLTVFFFMGKLILAFFGISLPVVRIAGGLIVGHTAWQMVTSQDRLTQQEHIEAADKVDISLTPMAIPLISGPGAIAMTISLSTRCHTWLEYLGAWLGILLLSAMVYLFLILGEPLSRAWGITDRGALTRLLGFLILAIAVQFIADGSLALLQTLLS</sequence>
<dbReference type="EnsemblBacteria" id="BAC09740">
    <property type="protein sequence ID" value="BAC09740"/>
    <property type="gene ID" value="BAC09740"/>
</dbReference>